<organism evidence="7 8">
    <name type="scientific">Tripterygium wilfordii</name>
    <name type="common">Thunder God vine</name>
    <dbReference type="NCBI Taxonomy" id="458696"/>
    <lineage>
        <taxon>Eukaryota</taxon>
        <taxon>Viridiplantae</taxon>
        <taxon>Streptophyta</taxon>
        <taxon>Embryophyta</taxon>
        <taxon>Tracheophyta</taxon>
        <taxon>Spermatophyta</taxon>
        <taxon>Magnoliopsida</taxon>
        <taxon>eudicotyledons</taxon>
        <taxon>Gunneridae</taxon>
        <taxon>Pentapetalae</taxon>
        <taxon>rosids</taxon>
        <taxon>fabids</taxon>
        <taxon>Celastrales</taxon>
        <taxon>Celastraceae</taxon>
        <taxon>Tripterygium</taxon>
    </lineage>
</organism>
<comment type="caution">
    <text evidence="7">The sequence shown here is derived from an EMBL/GenBank/DDBJ whole genome shotgun (WGS) entry which is preliminary data.</text>
</comment>
<protein>
    <recommendedName>
        <fullName evidence="6">Protein DETOXIFICATION</fullName>
    </recommendedName>
    <alternativeName>
        <fullName evidence="6">Multidrug and toxic compound extrusion protein</fullName>
    </alternativeName>
</protein>
<feature type="transmembrane region" description="Helical" evidence="6">
    <location>
        <begin position="433"/>
        <end position="454"/>
    </location>
</feature>
<evidence type="ECO:0000256" key="2">
    <source>
        <dbReference type="ARBA" id="ARBA00010199"/>
    </source>
</evidence>
<dbReference type="EMBL" id="JAAARO010000018">
    <property type="protein sequence ID" value="KAF5732378.1"/>
    <property type="molecule type" value="Genomic_DNA"/>
</dbReference>
<keyword evidence="5 6" id="KW-0472">Membrane</keyword>
<evidence type="ECO:0000256" key="4">
    <source>
        <dbReference type="ARBA" id="ARBA00022989"/>
    </source>
</evidence>
<keyword evidence="4 6" id="KW-1133">Transmembrane helix</keyword>
<proteinExistence type="inferred from homology"/>
<feature type="transmembrane region" description="Helical" evidence="6">
    <location>
        <begin position="211"/>
        <end position="233"/>
    </location>
</feature>
<evidence type="ECO:0000256" key="3">
    <source>
        <dbReference type="ARBA" id="ARBA00022692"/>
    </source>
</evidence>
<comment type="similarity">
    <text evidence="2 6">Belongs to the multi antimicrobial extrusion (MATE) (TC 2.A.66.1) family.</text>
</comment>
<feature type="transmembrane region" description="Helical" evidence="6">
    <location>
        <begin position="403"/>
        <end position="427"/>
    </location>
</feature>
<feature type="transmembrane region" description="Helical" evidence="6">
    <location>
        <begin position="284"/>
        <end position="309"/>
    </location>
</feature>
<dbReference type="Proteomes" id="UP000593562">
    <property type="component" value="Unassembled WGS sequence"/>
</dbReference>
<evidence type="ECO:0000313" key="7">
    <source>
        <dbReference type="EMBL" id="KAF5732378.1"/>
    </source>
</evidence>
<dbReference type="InterPro" id="IPR002528">
    <property type="entry name" value="MATE_fam"/>
</dbReference>
<evidence type="ECO:0000256" key="5">
    <source>
        <dbReference type="ARBA" id="ARBA00023136"/>
    </source>
</evidence>
<evidence type="ECO:0000256" key="6">
    <source>
        <dbReference type="RuleBase" id="RU004914"/>
    </source>
</evidence>
<keyword evidence="3 6" id="KW-0812">Transmembrane</keyword>
<feature type="transmembrane region" description="Helical" evidence="6">
    <location>
        <begin position="374"/>
        <end position="396"/>
    </location>
</feature>
<dbReference type="Pfam" id="PF01554">
    <property type="entry name" value="MatE"/>
    <property type="match status" value="2"/>
</dbReference>
<name>A0A7J7CE13_TRIWF</name>
<dbReference type="InParanoid" id="A0A7J7CE13"/>
<feature type="transmembrane region" description="Helical" evidence="6">
    <location>
        <begin position="330"/>
        <end position="354"/>
    </location>
</feature>
<dbReference type="OrthoDB" id="2126698at2759"/>
<dbReference type="GO" id="GO:1990961">
    <property type="term" value="P:xenobiotic detoxification by transmembrane export across the plasma membrane"/>
    <property type="evidence" value="ECO:0007669"/>
    <property type="project" value="InterPro"/>
</dbReference>
<keyword evidence="8" id="KW-1185">Reference proteome</keyword>
<dbReference type="PANTHER" id="PTHR11206">
    <property type="entry name" value="MULTIDRUG RESISTANCE PROTEIN"/>
    <property type="match status" value="1"/>
</dbReference>
<feature type="transmembrane region" description="Helical" evidence="6">
    <location>
        <begin position="71"/>
        <end position="95"/>
    </location>
</feature>
<dbReference type="GO" id="GO:0042910">
    <property type="term" value="F:xenobiotic transmembrane transporter activity"/>
    <property type="evidence" value="ECO:0007669"/>
    <property type="project" value="InterPro"/>
</dbReference>
<accession>A0A7J7CE13</accession>
<feature type="transmembrane region" description="Helical" evidence="6">
    <location>
        <begin position="116"/>
        <end position="137"/>
    </location>
</feature>
<dbReference type="FunCoup" id="A0A7J7CE13">
    <property type="interactions" value="19"/>
</dbReference>
<dbReference type="CDD" id="cd13132">
    <property type="entry name" value="MATE_eukaryotic"/>
    <property type="match status" value="1"/>
</dbReference>
<dbReference type="GO" id="GO:0016020">
    <property type="term" value="C:membrane"/>
    <property type="evidence" value="ECO:0007669"/>
    <property type="project" value="UniProtKB-SubCell"/>
</dbReference>
<feature type="transmembrane region" description="Helical" evidence="6">
    <location>
        <begin position="253"/>
        <end position="272"/>
    </location>
</feature>
<reference evidence="7 8" key="1">
    <citation type="journal article" date="2020" name="Nat. Commun.">
        <title>Genome of Tripterygium wilfordii and identification of cytochrome P450 involved in triptolide biosynthesis.</title>
        <authorList>
            <person name="Tu L."/>
            <person name="Su P."/>
            <person name="Zhang Z."/>
            <person name="Gao L."/>
            <person name="Wang J."/>
            <person name="Hu T."/>
            <person name="Zhou J."/>
            <person name="Zhang Y."/>
            <person name="Zhao Y."/>
            <person name="Liu Y."/>
            <person name="Song Y."/>
            <person name="Tong Y."/>
            <person name="Lu Y."/>
            <person name="Yang J."/>
            <person name="Xu C."/>
            <person name="Jia M."/>
            <person name="Peters R.J."/>
            <person name="Huang L."/>
            <person name="Gao W."/>
        </authorList>
    </citation>
    <scope>NUCLEOTIDE SEQUENCE [LARGE SCALE GENOMIC DNA]</scope>
    <source>
        <strain evidence="8">cv. XIE 37</strain>
        <tissue evidence="7">Leaf</tissue>
    </source>
</reference>
<sequence length="486" mass="52756">METPLLNGYDSGDYAPVRTFKEMKSMFWIETVKLWKIAAPISFSIICQYALNSATTIFVGHLGDIELSAVSIATSVIGTFSFGFLLGMGSAAETLCGQAFGAGQLNMLGLYMQRSWIVLTVACIFLSPIYVFATPILKLLGQQDDIADLAGKFAILIIPQMFSQAINFPTQKFLQAQSKVNVVAFIGFAALFIQVLMLWLCIYVFDWGLIGAAIASDISSWGIAVSQVVYVVFWCNEGWSGLSWAAFKEIWAFVRLSIASAVMLCLEIWYSMSLVLVTGHLSNAVIAVGSLSICMNVNGFEAMLFIGINAAISVRVANELGMGHPRAAKYCVFVVVFQSFLIGLLAMAIILITKDYFAIIFTNETNMQVAVSKLASLLGITMVLNSVQPVISGVAIGGGWQAMVAYINIGCYYVFGLPLGIVLGYTAGLGVTGVWSGMIAGTALQTLLLLIVLYKTNWNKEVEQTTERMRKYGGQDIDTDKIADSI</sequence>
<dbReference type="AlphaFoldDB" id="A0A7J7CE13"/>
<dbReference type="GO" id="GO:0015297">
    <property type="term" value="F:antiporter activity"/>
    <property type="evidence" value="ECO:0007669"/>
    <property type="project" value="InterPro"/>
</dbReference>
<feature type="transmembrane region" description="Helical" evidence="6">
    <location>
        <begin position="180"/>
        <end position="205"/>
    </location>
</feature>
<gene>
    <name evidence="7" type="ORF">HS088_TW18G01072</name>
</gene>
<dbReference type="NCBIfam" id="TIGR00797">
    <property type="entry name" value="matE"/>
    <property type="match status" value="1"/>
</dbReference>
<evidence type="ECO:0000313" key="8">
    <source>
        <dbReference type="Proteomes" id="UP000593562"/>
    </source>
</evidence>
<comment type="subcellular location">
    <subcellularLocation>
        <location evidence="1">Membrane</location>
        <topology evidence="1">Multi-pass membrane protein</topology>
    </subcellularLocation>
</comment>
<dbReference type="InterPro" id="IPR045069">
    <property type="entry name" value="MATE_euk"/>
</dbReference>
<evidence type="ECO:0000256" key="1">
    <source>
        <dbReference type="ARBA" id="ARBA00004141"/>
    </source>
</evidence>